<feature type="region of interest" description="Disordered" evidence="1">
    <location>
        <begin position="1"/>
        <end position="139"/>
    </location>
</feature>
<accession>A0AB39QEV4</accession>
<name>A0AB39QEV4_9ACTN</name>
<evidence type="ECO:0000259" key="2">
    <source>
        <dbReference type="Pfam" id="PF09339"/>
    </source>
</evidence>
<feature type="compositionally biased region" description="Pro residues" evidence="1">
    <location>
        <begin position="99"/>
        <end position="114"/>
    </location>
</feature>
<dbReference type="InterPro" id="IPR036388">
    <property type="entry name" value="WH-like_DNA-bd_sf"/>
</dbReference>
<dbReference type="GO" id="GO:0003677">
    <property type="term" value="F:DNA binding"/>
    <property type="evidence" value="ECO:0007669"/>
    <property type="project" value="InterPro"/>
</dbReference>
<organism evidence="3">
    <name type="scientific">Streptomyces sp. R39</name>
    <dbReference type="NCBI Taxonomy" id="3238631"/>
    <lineage>
        <taxon>Bacteria</taxon>
        <taxon>Bacillati</taxon>
        <taxon>Actinomycetota</taxon>
        <taxon>Actinomycetes</taxon>
        <taxon>Kitasatosporales</taxon>
        <taxon>Streptomycetaceae</taxon>
        <taxon>Streptomyces</taxon>
    </lineage>
</organism>
<gene>
    <name evidence="3" type="ORF">AB5J52_05330</name>
</gene>
<proteinExistence type="predicted"/>
<dbReference type="Gene3D" id="1.10.10.10">
    <property type="entry name" value="Winged helix-like DNA-binding domain superfamily/Winged helix DNA-binding domain"/>
    <property type="match status" value="1"/>
</dbReference>
<protein>
    <submittedName>
        <fullName evidence="3">Helix-turn-helix domain-containing protein</fullName>
    </submittedName>
</protein>
<sequence length="240" mass="25400">MNDAPHVRWRTESNIASPPGSTEVGIHLLESRSGPLGTSPVTSCTVGRCGRAVDPRERHRTDTDPRASGRVTTVTEKPRDDPAGPPPIPVPVRAALPVRPVPSPGPRSRPPPTGIAPSGAGQARPATCPERNRTGGTHDEVRTADYATGQVLQGGSHILDCFSVETPYLHASDIVRMADVPSSTVVDMLPTLVDQNLLRHDGPCCSVDLRMIWWGAAADAASEPVTAATSSLPALRDRTK</sequence>
<dbReference type="InterPro" id="IPR036390">
    <property type="entry name" value="WH_DNA-bd_sf"/>
</dbReference>
<evidence type="ECO:0000256" key="1">
    <source>
        <dbReference type="SAM" id="MobiDB-lite"/>
    </source>
</evidence>
<dbReference type="RefSeq" id="WP_369221343.1">
    <property type="nucleotide sequence ID" value="NZ_CP163441.1"/>
</dbReference>
<reference evidence="3" key="1">
    <citation type="submission" date="2024-07" db="EMBL/GenBank/DDBJ databases">
        <authorList>
            <person name="Yu S.T."/>
        </authorList>
    </citation>
    <scope>NUCLEOTIDE SEQUENCE</scope>
    <source>
        <strain evidence="3">R39</strain>
    </source>
</reference>
<feature type="compositionally biased region" description="Basic and acidic residues" evidence="1">
    <location>
        <begin position="1"/>
        <end position="11"/>
    </location>
</feature>
<dbReference type="SUPFAM" id="SSF46785">
    <property type="entry name" value="Winged helix' DNA-binding domain"/>
    <property type="match status" value="1"/>
</dbReference>
<feature type="compositionally biased region" description="Basic and acidic residues" evidence="1">
    <location>
        <begin position="51"/>
        <end position="67"/>
    </location>
</feature>
<evidence type="ECO:0000313" key="3">
    <source>
        <dbReference type="EMBL" id="XDQ41745.1"/>
    </source>
</evidence>
<dbReference type="InterPro" id="IPR005471">
    <property type="entry name" value="Tscrpt_reg_IclR_N"/>
</dbReference>
<dbReference type="AlphaFoldDB" id="A0AB39QEV4"/>
<dbReference type="GO" id="GO:0006355">
    <property type="term" value="P:regulation of DNA-templated transcription"/>
    <property type="evidence" value="ECO:0007669"/>
    <property type="project" value="InterPro"/>
</dbReference>
<dbReference type="Pfam" id="PF09339">
    <property type="entry name" value="HTH_IclR"/>
    <property type="match status" value="1"/>
</dbReference>
<dbReference type="EMBL" id="CP163441">
    <property type="protein sequence ID" value="XDQ41745.1"/>
    <property type="molecule type" value="Genomic_DNA"/>
</dbReference>
<feature type="compositionally biased region" description="Basic and acidic residues" evidence="1">
    <location>
        <begin position="130"/>
        <end position="139"/>
    </location>
</feature>
<feature type="domain" description="HTH iclR-type" evidence="2">
    <location>
        <begin position="156"/>
        <end position="202"/>
    </location>
</feature>